<evidence type="ECO:0000313" key="2">
    <source>
        <dbReference type="Proteomes" id="UP000800235"/>
    </source>
</evidence>
<sequence>MKVHIYNTVQYPNNRNTVRSLNSFVHSNLIPSYSGRHFLVRDLWRVHTAMLYNTSVRHNFPPTLPLCKDGSCRTWRRYWKAGNLTARIGDATLDDVAIGILRDIALPALECWCWVGSDFDVVLAAFRDNSYPVFCIVTNALPLDQWTINLDTIVVAFVDIDLTRDRSACG</sequence>
<name>A0A9P4P4G1_9PEZI</name>
<dbReference type="AlphaFoldDB" id="A0A9P4P4G1"/>
<proteinExistence type="predicted"/>
<comment type="caution">
    <text evidence="1">The sequence shown here is derived from an EMBL/GenBank/DDBJ whole genome shotgun (WGS) entry which is preliminary data.</text>
</comment>
<reference evidence="1" key="1">
    <citation type="journal article" date="2020" name="Stud. Mycol.">
        <title>101 Dothideomycetes genomes: a test case for predicting lifestyles and emergence of pathogens.</title>
        <authorList>
            <person name="Haridas S."/>
            <person name="Albert R."/>
            <person name="Binder M."/>
            <person name="Bloem J."/>
            <person name="Labutti K."/>
            <person name="Salamov A."/>
            <person name="Andreopoulos B."/>
            <person name="Baker S."/>
            <person name="Barry K."/>
            <person name="Bills G."/>
            <person name="Bluhm B."/>
            <person name="Cannon C."/>
            <person name="Castanera R."/>
            <person name="Culley D."/>
            <person name="Daum C."/>
            <person name="Ezra D."/>
            <person name="Gonzalez J."/>
            <person name="Henrissat B."/>
            <person name="Kuo A."/>
            <person name="Liang C."/>
            <person name="Lipzen A."/>
            <person name="Lutzoni F."/>
            <person name="Magnuson J."/>
            <person name="Mondo S."/>
            <person name="Nolan M."/>
            <person name="Ohm R."/>
            <person name="Pangilinan J."/>
            <person name="Park H.-J."/>
            <person name="Ramirez L."/>
            <person name="Alfaro M."/>
            <person name="Sun H."/>
            <person name="Tritt A."/>
            <person name="Yoshinaga Y."/>
            <person name="Zwiers L.-H."/>
            <person name="Turgeon B."/>
            <person name="Goodwin S."/>
            <person name="Spatafora J."/>
            <person name="Crous P."/>
            <person name="Grigoriev I."/>
        </authorList>
    </citation>
    <scope>NUCLEOTIDE SEQUENCE</scope>
    <source>
        <strain evidence="1">CBS 130266</strain>
    </source>
</reference>
<evidence type="ECO:0000313" key="1">
    <source>
        <dbReference type="EMBL" id="KAF2437132.1"/>
    </source>
</evidence>
<accession>A0A9P4P4G1</accession>
<dbReference type="Proteomes" id="UP000800235">
    <property type="component" value="Unassembled WGS sequence"/>
</dbReference>
<protein>
    <submittedName>
        <fullName evidence="1">Uncharacterized protein</fullName>
    </submittedName>
</protein>
<gene>
    <name evidence="1" type="ORF">EJ08DRAFT_14109</name>
</gene>
<dbReference type="EMBL" id="MU007009">
    <property type="protein sequence ID" value="KAF2437132.1"/>
    <property type="molecule type" value="Genomic_DNA"/>
</dbReference>
<keyword evidence="2" id="KW-1185">Reference proteome</keyword>
<organism evidence="1 2">
    <name type="scientific">Tothia fuscella</name>
    <dbReference type="NCBI Taxonomy" id="1048955"/>
    <lineage>
        <taxon>Eukaryota</taxon>
        <taxon>Fungi</taxon>
        <taxon>Dikarya</taxon>
        <taxon>Ascomycota</taxon>
        <taxon>Pezizomycotina</taxon>
        <taxon>Dothideomycetes</taxon>
        <taxon>Pleosporomycetidae</taxon>
        <taxon>Venturiales</taxon>
        <taxon>Cylindrosympodiaceae</taxon>
        <taxon>Tothia</taxon>
    </lineage>
</organism>